<dbReference type="RefSeq" id="WP_092591481.1">
    <property type="nucleotide sequence ID" value="NZ_FMWL01000012.1"/>
</dbReference>
<keyword evidence="2" id="KW-1185">Reference proteome</keyword>
<name>A0A1G5S225_9FIRM</name>
<dbReference type="EMBL" id="FMWL01000012">
    <property type="protein sequence ID" value="SCZ80363.1"/>
    <property type="molecule type" value="Genomic_DNA"/>
</dbReference>
<organism evidence="1 2">
    <name type="scientific">Acidaminobacter hydrogenoformans DSM 2784</name>
    <dbReference type="NCBI Taxonomy" id="1120920"/>
    <lineage>
        <taxon>Bacteria</taxon>
        <taxon>Bacillati</taxon>
        <taxon>Bacillota</taxon>
        <taxon>Clostridia</taxon>
        <taxon>Peptostreptococcales</taxon>
        <taxon>Acidaminobacteraceae</taxon>
        <taxon>Acidaminobacter</taxon>
    </lineage>
</organism>
<sequence>MLLNQQITAVNMSNLPIIYKLCRMAKIMETVNAEVNWRLENTKVSPGFLIESLVISTLSCRKPL</sequence>
<dbReference type="AlphaFoldDB" id="A0A1G5S225"/>
<dbReference type="STRING" id="1120920.SAMN03080599_02220"/>
<reference evidence="1 2" key="1">
    <citation type="submission" date="2016-10" db="EMBL/GenBank/DDBJ databases">
        <authorList>
            <person name="de Groot N.N."/>
        </authorList>
    </citation>
    <scope>NUCLEOTIDE SEQUENCE [LARGE SCALE GENOMIC DNA]</scope>
    <source>
        <strain evidence="1 2">DSM 2784</strain>
    </source>
</reference>
<accession>A0A1G5S225</accession>
<gene>
    <name evidence="1" type="ORF">SAMN03080599_02220</name>
</gene>
<protein>
    <submittedName>
        <fullName evidence="1">Uncharacterized protein</fullName>
    </submittedName>
</protein>
<dbReference type="Proteomes" id="UP000199208">
    <property type="component" value="Unassembled WGS sequence"/>
</dbReference>
<evidence type="ECO:0000313" key="2">
    <source>
        <dbReference type="Proteomes" id="UP000199208"/>
    </source>
</evidence>
<proteinExistence type="predicted"/>
<evidence type="ECO:0000313" key="1">
    <source>
        <dbReference type="EMBL" id="SCZ80363.1"/>
    </source>
</evidence>